<dbReference type="EMBL" id="CAJVQA010002042">
    <property type="protein sequence ID" value="CAG8534825.1"/>
    <property type="molecule type" value="Genomic_DNA"/>
</dbReference>
<keyword evidence="2" id="KW-1185">Reference proteome</keyword>
<proteinExistence type="predicted"/>
<accession>A0A9N9AL48</accession>
<organism evidence="1 2">
    <name type="scientific">Cetraspora pellucida</name>
    <dbReference type="NCBI Taxonomy" id="1433469"/>
    <lineage>
        <taxon>Eukaryota</taxon>
        <taxon>Fungi</taxon>
        <taxon>Fungi incertae sedis</taxon>
        <taxon>Mucoromycota</taxon>
        <taxon>Glomeromycotina</taxon>
        <taxon>Glomeromycetes</taxon>
        <taxon>Diversisporales</taxon>
        <taxon>Gigasporaceae</taxon>
        <taxon>Cetraspora</taxon>
    </lineage>
</organism>
<dbReference type="Proteomes" id="UP000789759">
    <property type="component" value="Unassembled WGS sequence"/>
</dbReference>
<name>A0A9N9AL48_9GLOM</name>
<comment type="caution">
    <text evidence="1">The sequence shown here is derived from an EMBL/GenBank/DDBJ whole genome shotgun (WGS) entry which is preliminary data.</text>
</comment>
<reference evidence="1" key="1">
    <citation type="submission" date="2021-06" db="EMBL/GenBank/DDBJ databases">
        <authorList>
            <person name="Kallberg Y."/>
            <person name="Tangrot J."/>
            <person name="Rosling A."/>
        </authorList>
    </citation>
    <scope>NUCLEOTIDE SEQUENCE</scope>
    <source>
        <strain evidence="1">FL966</strain>
    </source>
</reference>
<dbReference type="AlphaFoldDB" id="A0A9N9AL48"/>
<evidence type="ECO:0000313" key="1">
    <source>
        <dbReference type="EMBL" id="CAG8534825.1"/>
    </source>
</evidence>
<gene>
    <name evidence="1" type="ORF">CPELLU_LOCUS4019</name>
</gene>
<sequence>MFLQRASANDLSSRTSCWFELNLNKFELRNNDNLKQYPNAP</sequence>
<protein>
    <submittedName>
        <fullName evidence="1">4871_t:CDS:1</fullName>
    </submittedName>
</protein>
<evidence type="ECO:0000313" key="2">
    <source>
        <dbReference type="Proteomes" id="UP000789759"/>
    </source>
</evidence>